<gene>
    <name evidence="1" type="ORF">N7498_008171</name>
</gene>
<comment type="caution">
    <text evidence="1">The sequence shown here is derived from an EMBL/GenBank/DDBJ whole genome shotgun (WGS) entry which is preliminary data.</text>
</comment>
<dbReference type="Proteomes" id="UP001150904">
    <property type="component" value="Unassembled WGS sequence"/>
</dbReference>
<protein>
    <submittedName>
        <fullName evidence="1">Uncharacterized protein</fullName>
    </submittedName>
</protein>
<dbReference type="Pfam" id="PF20174">
    <property type="entry name" value="DUF6540"/>
    <property type="match status" value="1"/>
</dbReference>
<accession>A0A9W9JDC1</accession>
<evidence type="ECO:0000313" key="1">
    <source>
        <dbReference type="EMBL" id="KAJ5194733.1"/>
    </source>
</evidence>
<dbReference type="AlphaFoldDB" id="A0A9W9JDC1"/>
<evidence type="ECO:0000313" key="2">
    <source>
        <dbReference type="Proteomes" id="UP001150904"/>
    </source>
</evidence>
<sequence length="134" mass="15022">MSYNVYTVESLGNGERNHKAIYIETNPTAAQKSFKGALYHVTGTILNGMTYESRDTIDPEQLPEHIPGTKKQIATIAAPDLARFEDECCLTVPPPRAQITLSGKRLFPQIPLYRCREWLADVEKVAVEKGIFAR</sequence>
<keyword evidence="2" id="KW-1185">Reference proteome</keyword>
<dbReference type="GeneID" id="83182534"/>
<dbReference type="RefSeq" id="XP_058305221.1">
    <property type="nucleotide sequence ID" value="XM_058455233.1"/>
</dbReference>
<dbReference type="InterPro" id="IPR046670">
    <property type="entry name" value="DUF6540"/>
</dbReference>
<dbReference type="EMBL" id="JAPQKR010000015">
    <property type="protein sequence ID" value="KAJ5194733.1"/>
    <property type="molecule type" value="Genomic_DNA"/>
</dbReference>
<dbReference type="OrthoDB" id="4135672at2759"/>
<reference evidence="1" key="2">
    <citation type="journal article" date="2023" name="IMA Fungus">
        <title>Comparative genomic study of the Penicillium genus elucidates a diverse pangenome and 15 lateral gene transfer events.</title>
        <authorList>
            <person name="Petersen C."/>
            <person name="Sorensen T."/>
            <person name="Nielsen M.R."/>
            <person name="Sondergaard T.E."/>
            <person name="Sorensen J.L."/>
            <person name="Fitzpatrick D.A."/>
            <person name="Frisvad J.C."/>
            <person name="Nielsen K.L."/>
        </authorList>
    </citation>
    <scope>NUCLEOTIDE SEQUENCE</scope>
    <source>
        <strain evidence="1">IBT 15544</strain>
    </source>
</reference>
<proteinExistence type="predicted"/>
<reference evidence="1" key="1">
    <citation type="submission" date="2022-12" db="EMBL/GenBank/DDBJ databases">
        <authorList>
            <person name="Petersen C."/>
        </authorList>
    </citation>
    <scope>NUCLEOTIDE SEQUENCE</scope>
    <source>
        <strain evidence="1">IBT 15544</strain>
    </source>
</reference>
<name>A0A9W9JDC1_9EURO</name>
<organism evidence="1 2">
    <name type="scientific">Penicillium cinerascens</name>
    <dbReference type="NCBI Taxonomy" id="70096"/>
    <lineage>
        <taxon>Eukaryota</taxon>
        <taxon>Fungi</taxon>
        <taxon>Dikarya</taxon>
        <taxon>Ascomycota</taxon>
        <taxon>Pezizomycotina</taxon>
        <taxon>Eurotiomycetes</taxon>
        <taxon>Eurotiomycetidae</taxon>
        <taxon>Eurotiales</taxon>
        <taxon>Aspergillaceae</taxon>
        <taxon>Penicillium</taxon>
    </lineage>
</organism>